<reference evidence="1 2" key="1">
    <citation type="submission" date="2018-11" db="EMBL/GenBank/DDBJ databases">
        <title>Genome sequencing of Paenibacillus sp. KCOM 3021 (= ChDC PVNT-B20).</title>
        <authorList>
            <person name="Kook J.-K."/>
            <person name="Park S.-N."/>
            <person name="Lim Y.K."/>
        </authorList>
    </citation>
    <scope>NUCLEOTIDE SEQUENCE [LARGE SCALE GENOMIC DNA]</scope>
    <source>
        <strain evidence="1 2">KCOM 3021</strain>
    </source>
</reference>
<keyword evidence="2" id="KW-1185">Reference proteome</keyword>
<evidence type="ECO:0000313" key="1">
    <source>
        <dbReference type="EMBL" id="RRJ67213.1"/>
    </source>
</evidence>
<dbReference type="OrthoDB" id="9800530at2"/>
<sequence length="150" mass="17978">MNPVFKDIEHEQFYEGNIRMTHSQHDPYRQAFFYVVGLTPQTRQHIRDLYDYEEQAIRLEALEQGWQTSTSVKMTRLAFNLYNGYTGDAETGRDHPRHYSPYHLFDTGLMPYFFEAIKLRYAEYARSLELPYFQFSTTETENYASYEHEA</sequence>
<proteinExistence type="predicted"/>
<protein>
    <submittedName>
        <fullName evidence="1">Uncharacterized protein</fullName>
    </submittedName>
</protein>
<dbReference type="InterPro" id="IPR045721">
    <property type="entry name" value="DUF6075"/>
</dbReference>
<dbReference type="Proteomes" id="UP000267017">
    <property type="component" value="Unassembled WGS sequence"/>
</dbReference>
<accession>A0A3P3UFI6</accession>
<comment type="caution">
    <text evidence="1">The sequence shown here is derived from an EMBL/GenBank/DDBJ whole genome shotgun (WGS) entry which is preliminary data.</text>
</comment>
<gene>
    <name evidence="1" type="ORF">EHV15_33025</name>
</gene>
<dbReference type="Pfam" id="PF19552">
    <property type="entry name" value="DUF6075"/>
    <property type="match status" value="1"/>
</dbReference>
<dbReference type="AlphaFoldDB" id="A0A3P3UFI6"/>
<evidence type="ECO:0000313" key="2">
    <source>
        <dbReference type="Proteomes" id="UP000267017"/>
    </source>
</evidence>
<dbReference type="RefSeq" id="WP_128634993.1">
    <property type="nucleotide sequence ID" value="NZ_RRCN01000001.1"/>
</dbReference>
<name>A0A3P3UFI6_9BACL</name>
<organism evidence="1 2">
    <name type="scientific">Paenibacillus oralis</name>
    <dbReference type="NCBI Taxonomy" id="2490856"/>
    <lineage>
        <taxon>Bacteria</taxon>
        <taxon>Bacillati</taxon>
        <taxon>Bacillota</taxon>
        <taxon>Bacilli</taxon>
        <taxon>Bacillales</taxon>
        <taxon>Paenibacillaceae</taxon>
        <taxon>Paenibacillus</taxon>
    </lineage>
</organism>
<dbReference type="EMBL" id="RRCN01000001">
    <property type="protein sequence ID" value="RRJ67213.1"/>
    <property type="molecule type" value="Genomic_DNA"/>
</dbReference>